<dbReference type="AlphaFoldDB" id="A0A1W6ZPD7"/>
<evidence type="ECO:0000256" key="2">
    <source>
        <dbReference type="ARBA" id="ARBA00023015"/>
    </source>
</evidence>
<dbReference type="RefSeq" id="WP_086087068.1">
    <property type="nucleotide sequence ID" value="NZ_CP021112.1"/>
</dbReference>
<dbReference type="Pfam" id="PF03466">
    <property type="entry name" value="LysR_substrate"/>
    <property type="match status" value="1"/>
</dbReference>
<gene>
    <name evidence="5" type="ORF">CAK95_05780</name>
</gene>
<proteinExistence type="inferred from homology"/>
<dbReference type="GO" id="GO:0003677">
    <property type="term" value="F:DNA binding"/>
    <property type="evidence" value="ECO:0007669"/>
    <property type="project" value="UniProtKB-KW"/>
</dbReference>
<dbReference type="GO" id="GO:0003700">
    <property type="term" value="F:DNA-binding transcription factor activity"/>
    <property type="evidence" value="ECO:0007669"/>
    <property type="project" value="InterPro"/>
</dbReference>
<evidence type="ECO:0000313" key="6">
    <source>
        <dbReference type="Proteomes" id="UP000194137"/>
    </source>
</evidence>
<dbReference type="Pfam" id="PF00126">
    <property type="entry name" value="HTH_1"/>
    <property type="match status" value="1"/>
</dbReference>
<evidence type="ECO:0000313" key="5">
    <source>
        <dbReference type="EMBL" id="ARP98644.1"/>
    </source>
</evidence>
<name>A0A1W6ZPD7_9HYPH</name>
<keyword evidence="2" id="KW-0805">Transcription regulation</keyword>
<dbReference type="FunFam" id="1.10.10.10:FF:000001">
    <property type="entry name" value="LysR family transcriptional regulator"/>
    <property type="match status" value="1"/>
</dbReference>
<dbReference type="SUPFAM" id="SSF53850">
    <property type="entry name" value="Periplasmic binding protein-like II"/>
    <property type="match status" value="1"/>
</dbReference>
<dbReference type="OrthoDB" id="7260751at2"/>
<dbReference type="InterPro" id="IPR005119">
    <property type="entry name" value="LysR_subst-bd"/>
</dbReference>
<dbReference type="PRINTS" id="PR00039">
    <property type="entry name" value="HTHLYSR"/>
</dbReference>
<organism evidence="5 6">
    <name type="scientific">Pseudorhodoplanes sinuspersici</name>
    <dbReference type="NCBI Taxonomy" id="1235591"/>
    <lineage>
        <taxon>Bacteria</taxon>
        <taxon>Pseudomonadati</taxon>
        <taxon>Pseudomonadota</taxon>
        <taxon>Alphaproteobacteria</taxon>
        <taxon>Hyphomicrobiales</taxon>
        <taxon>Pseudorhodoplanes</taxon>
    </lineage>
</organism>
<dbReference type="InterPro" id="IPR050950">
    <property type="entry name" value="HTH-type_LysR_regulators"/>
</dbReference>
<dbReference type="Proteomes" id="UP000194137">
    <property type="component" value="Chromosome"/>
</dbReference>
<accession>A0A1W6ZPD7</accession>
<comment type="similarity">
    <text evidence="1">Belongs to the LysR transcriptional regulatory family.</text>
</comment>
<dbReference type="SUPFAM" id="SSF46785">
    <property type="entry name" value="Winged helix' DNA-binding domain"/>
    <property type="match status" value="1"/>
</dbReference>
<evidence type="ECO:0000256" key="4">
    <source>
        <dbReference type="ARBA" id="ARBA00023163"/>
    </source>
</evidence>
<keyword evidence="3" id="KW-0238">DNA-binding</keyword>
<evidence type="ECO:0000256" key="1">
    <source>
        <dbReference type="ARBA" id="ARBA00009437"/>
    </source>
</evidence>
<evidence type="ECO:0000256" key="3">
    <source>
        <dbReference type="ARBA" id="ARBA00023125"/>
    </source>
</evidence>
<keyword evidence="4" id="KW-0804">Transcription</keyword>
<dbReference type="EMBL" id="CP021112">
    <property type="protein sequence ID" value="ARP98644.1"/>
    <property type="molecule type" value="Genomic_DNA"/>
</dbReference>
<dbReference type="InterPro" id="IPR036388">
    <property type="entry name" value="WH-like_DNA-bd_sf"/>
</dbReference>
<dbReference type="Gene3D" id="1.10.10.10">
    <property type="entry name" value="Winged helix-like DNA-binding domain superfamily/Winged helix DNA-binding domain"/>
    <property type="match status" value="1"/>
</dbReference>
<dbReference type="InterPro" id="IPR000847">
    <property type="entry name" value="LysR_HTH_N"/>
</dbReference>
<dbReference type="PROSITE" id="PS50931">
    <property type="entry name" value="HTH_LYSR"/>
    <property type="match status" value="1"/>
</dbReference>
<dbReference type="Gene3D" id="3.40.190.290">
    <property type="match status" value="1"/>
</dbReference>
<sequence length="291" mass="31665">MDLRRLRYFLAVAEHGSMAKAADVLDVAQPTLSQQIRALERDLGSVLFDRTGRGMQLTEAGRVLRDHALPLIAQSEAARVAIAELEGGAAGELRIGVIPTFNTAFLPRVVAQFTRRYPGVHLIVEEATAHAVEAGIVAGQYDLGVAFAPPHHAELGVKILFEERLALIATRDHPLASSRSVLLSSLADIPLVLLTRAFATRRLLDRAIEGRIKLHVRVEMNSIEALLALVRAGVAPTVLADKSLGAPRDLAIVPIGPQVIRRKAALLWPIHRYNTATARAFLDLARQLIRS</sequence>
<keyword evidence="6" id="KW-1185">Reference proteome</keyword>
<protein>
    <submittedName>
        <fullName evidence="5">Uncharacterized protein</fullName>
    </submittedName>
</protein>
<dbReference type="PANTHER" id="PTHR30419">
    <property type="entry name" value="HTH-TYPE TRANSCRIPTIONAL REGULATOR YBHD"/>
    <property type="match status" value="1"/>
</dbReference>
<dbReference type="GO" id="GO:0005829">
    <property type="term" value="C:cytosol"/>
    <property type="evidence" value="ECO:0007669"/>
    <property type="project" value="TreeGrafter"/>
</dbReference>
<dbReference type="STRING" id="1235591.CAK95_05780"/>
<dbReference type="InterPro" id="IPR036390">
    <property type="entry name" value="WH_DNA-bd_sf"/>
</dbReference>
<dbReference type="KEGG" id="psin:CAK95_05780"/>
<reference evidence="5 6" key="1">
    <citation type="submission" date="2017-05" db="EMBL/GenBank/DDBJ databases">
        <title>Full genome sequence of Pseudorhodoplanes sinuspersici.</title>
        <authorList>
            <person name="Dastgheib S.M.M."/>
            <person name="Shavandi M."/>
            <person name="Tirandaz H."/>
        </authorList>
    </citation>
    <scope>NUCLEOTIDE SEQUENCE [LARGE SCALE GENOMIC DNA]</scope>
    <source>
        <strain evidence="5 6">RIPI110</strain>
    </source>
</reference>